<dbReference type="InterPro" id="IPR038192">
    <property type="entry name" value="CSTF_C_sf"/>
</dbReference>
<keyword evidence="2" id="KW-0539">Nucleus</keyword>
<dbReference type="SMART" id="SM00360">
    <property type="entry name" value="RRM"/>
    <property type="match status" value="1"/>
</dbReference>
<dbReference type="InterPro" id="IPR035979">
    <property type="entry name" value="RBD_domain_sf"/>
</dbReference>
<evidence type="ECO:0000313" key="7">
    <source>
        <dbReference type="Proteomes" id="UP001054902"/>
    </source>
</evidence>
<dbReference type="GO" id="GO:0031124">
    <property type="term" value="P:mRNA 3'-end processing"/>
    <property type="evidence" value="ECO:0007669"/>
    <property type="project" value="InterPro"/>
</dbReference>
<evidence type="ECO:0000259" key="5">
    <source>
        <dbReference type="PROSITE" id="PS50102"/>
    </source>
</evidence>
<keyword evidence="3" id="KW-0694">RNA-binding</keyword>
<organism evidence="6 7">
    <name type="scientific">Chaetoceros tenuissimus</name>
    <dbReference type="NCBI Taxonomy" id="426638"/>
    <lineage>
        <taxon>Eukaryota</taxon>
        <taxon>Sar</taxon>
        <taxon>Stramenopiles</taxon>
        <taxon>Ochrophyta</taxon>
        <taxon>Bacillariophyta</taxon>
        <taxon>Coscinodiscophyceae</taxon>
        <taxon>Chaetocerotophycidae</taxon>
        <taxon>Chaetocerotales</taxon>
        <taxon>Chaetocerotaceae</taxon>
        <taxon>Chaetoceros</taxon>
    </lineage>
</organism>
<dbReference type="Proteomes" id="UP001054902">
    <property type="component" value="Unassembled WGS sequence"/>
</dbReference>
<evidence type="ECO:0000256" key="2">
    <source>
        <dbReference type="ARBA" id="ARBA00023242"/>
    </source>
</evidence>
<name>A0AAD3H5J0_9STRA</name>
<dbReference type="InterPro" id="IPR025742">
    <property type="entry name" value="CSTF2_hinge"/>
</dbReference>
<dbReference type="InterPro" id="IPR000504">
    <property type="entry name" value="RRM_dom"/>
</dbReference>
<feature type="compositionally biased region" description="Polar residues" evidence="4">
    <location>
        <begin position="1"/>
        <end position="13"/>
    </location>
</feature>
<dbReference type="PANTHER" id="PTHR45735:SF2">
    <property type="entry name" value="CLEAVAGE STIMULATION FACTOR SUBUNIT 2"/>
    <property type="match status" value="1"/>
</dbReference>
<proteinExistence type="predicted"/>
<dbReference type="InterPro" id="IPR012677">
    <property type="entry name" value="Nucleotide-bd_a/b_plait_sf"/>
</dbReference>
<dbReference type="Pfam" id="PF14304">
    <property type="entry name" value="CSTF_C"/>
    <property type="match status" value="1"/>
</dbReference>
<dbReference type="Gene3D" id="3.30.70.330">
    <property type="match status" value="1"/>
</dbReference>
<evidence type="ECO:0000313" key="6">
    <source>
        <dbReference type="EMBL" id="GFH51185.1"/>
    </source>
</evidence>
<feature type="region of interest" description="Disordered" evidence="4">
    <location>
        <begin position="1"/>
        <end position="25"/>
    </location>
</feature>
<gene>
    <name evidence="6" type="ORF">CTEN210_07661</name>
</gene>
<feature type="compositionally biased region" description="Pro residues" evidence="4">
    <location>
        <begin position="226"/>
        <end position="245"/>
    </location>
</feature>
<dbReference type="CDD" id="cd12398">
    <property type="entry name" value="RRM_CSTF2_RNA15_like"/>
    <property type="match status" value="1"/>
</dbReference>
<evidence type="ECO:0000256" key="4">
    <source>
        <dbReference type="SAM" id="MobiDB-lite"/>
    </source>
</evidence>
<protein>
    <submittedName>
        <fullName evidence="6">Cleavage stimulation factor subunit 2</fullName>
    </submittedName>
</protein>
<dbReference type="Pfam" id="PF00076">
    <property type="entry name" value="RRM_1"/>
    <property type="match status" value="1"/>
</dbReference>
<dbReference type="PROSITE" id="PS50102">
    <property type="entry name" value="RRM"/>
    <property type="match status" value="1"/>
</dbReference>
<dbReference type="SUPFAM" id="SSF54928">
    <property type="entry name" value="RNA-binding domain, RBD"/>
    <property type="match status" value="1"/>
</dbReference>
<dbReference type="GO" id="GO:0003729">
    <property type="term" value="F:mRNA binding"/>
    <property type="evidence" value="ECO:0007669"/>
    <property type="project" value="TreeGrafter"/>
</dbReference>
<feature type="region of interest" description="Disordered" evidence="4">
    <location>
        <begin position="219"/>
        <end position="289"/>
    </location>
</feature>
<comment type="caution">
    <text evidence="6">The sequence shown here is derived from an EMBL/GenBank/DDBJ whole genome shotgun (WGS) entry which is preliminary data.</text>
</comment>
<dbReference type="InterPro" id="IPR026896">
    <property type="entry name" value="CSTF_C"/>
</dbReference>
<dbReference type="Pfam" id="PF14327">
    <property type="entry name" value="CSTF2_hinge"/>
    <property type="match status" value="1"/>
</dbReference>
<keyword evidence="7" id="KW-1185">Reference proteome</keyword>
<dbReference type="GO" id="GO:0005847">
    <property type="term" value="C:mRNA cleavage and polyadenylation specificity factor complex"/>
    <property type="evidence" value="ECO:0007669"/>
    <property type="project" value="TreeGrafter"/>
</dbReference>
<sequence length="330" mass="35280">MWNNQAQNPYGPQSTGTSGGSSSNQQKHDIFVGNLAFQTTEEQLHQVFSEIGRVIKVRMVSDMETGKPRGFAFVEFEDPQAALSAIRNMNDYDLNGRKLRVNFSNSSHLETLAGQLGMDMTKKDANVNIAPNLGSAPSAGATGMAGVNSTQSGGADVGTQAVAAALKGMSKGEMYDVMSKLKEIADKDPEEARKIISGHPQLPEALLFLMSQLDMIKSPLPNSAGAPPPAMPIPVPQPAVPPPPTARSDPRDPRARQDPRDPRSRGADPRAQMHSVPPPQQPTGSIAGLDPTLVNQVMGLTPAQIQQLPVEKQQSILALRQQIENARGGM</sequence>
<feature type="compositionally biased region" description="Basic and acidic residues" evidence="4">
    <location>
        <begin position="248"/>
        <end position="268"/>
    </location>
</feature>
<dbReference type="EMBL" id="BLLK01000045">
    <property type="protein sequence ID" value="GFH51185.1"/>
    <property type="molecule type" value="Genomic_DNA"/>
</dbReference>
<evidence type="ECO:0000256" key="3">
    <source>
        <dbReference type="PROSITE-ProRule" id="PRU00176"/>
    </source>
</evidence>
<accession>A0AAD3H5J0</accession>
<evidence type="ECO:0000256" key="1">
    <source>
        <dbReference type="ARBA" id="ARBA00004123"/>
    </source>
</evidence>
<reference evidence="6 7" key="1">
    <citation type="journal article" date="2021" name="Sci. Rep.">
        <title>The genome of the diatom Chaetoceros tenuissimus carries an ancient integrated fragment of an extant virus.</title>
        <authorList>
            <person name="Hongo Y."/>
            <person name="Kimura K."/>
            <person name="Takaki Y."/>
            <person name="Yoshida Y."/>
            <person name="Baba S."/>
            <person name="Kobayashi G."/>
            <person name="Nagasaki K."/>
            <person name="Hano T."/>
            <person name="Tomaru Y."/>
        </authorList>
    </citation>
    <scope>NUCLEOTIDE SEQUENCE [LARGE SCALE GENOMIC DNA]</scope>
    <source>
        <strain evidence="6 7">NIES-3715</strain>
    </source>
</reference>
<feature type="domain" description="RRM" evidence="5">
    <location>
        <begin position="28"/>
        <end position="106"/>
    </location>
</feature>
<feature type="compositionally biased region" description="Low complexity" evidence="4">
    <location>
        <begin position="14"/>
        <end position="23"/>
    </location>
</feature>
<dbReference type="PANTHER" id="PTHR45735">
    <property type="entry name" value="CLEAVAGE STIMULATION FACTOR SUBUNIT 2"/>
    <property type="match status" value="1"/>
</dbReference>
<dbReference type="AlphaFoldDB" id="A0AAD3H5J0"/>
<dbReference type="Gene3D" id="1.10.20.70">
    <property type="entry name" value="Transcription termination and cleavage factor, C-terminal domain"/>
    <property type="match status" value="1"/>
</dbReference>
<comment type="subcellular location">
    <subcellularLocation>
        <location evidence="1">Nucleus</location>
    </subcellularLocation>
</comment>